<reference evidence="2 3" key="1">
    <citation type="submission" date="2020-01" db="EMBL/GenBank/DDBJ databases">
        <authorList>
            <person name="Gupta K D."/>
        </authorList>
    </citation>
    <scope>NUCLEOTIDE SEQUENCE [LARGE SCALE GENOMIC DNA]</scope>
</reference>
<dbReference type="Proteomes" id="UP000467700">
    <property type="component" value="Unassembled WGS sequence"/>
</dbReference>
<protein>
    <submittedName>
        <fullName evidence="2">Uncharacterized protein</fullName>
    </submittedName>
</protein>
<feature type="compositionally biased region" description="Polar residues" evidence="1">
    <location>
        <begin position="1"/>
        <end position="27"/>
    </location>
</feature>
<evidence type="ECO:0000256" key="1">
    <source>
        <dbReference type="SAM" id="MobiDB-lite"/>
    </source>
</evidence>
<dbReference type="EMBL" id="CACVBS010000056">
    <property type="protein sequence ID" value="CAA7266690.1"/>
    <property type="molecule type" value="Genomic_DNA"/>
</dbReference>
<evidence type="ECO:0000313" key="3">
    <source>
        <dbReference type="Proteomes" id="UP000467700"/>
    </source>
</evidence>
<feature type="region of interest" description="Disordered" evidence="1">
    <location>
        <begin position="263"/>
        <end position="318"/>
    </location>
</feature>
<dbReference type="AlphaFoldDB" id="A0A8S0WEA7"/>
<proteinExistence type="predicted"/>
<feature type="compositionally biased region" description="Basic residues" evidence="1">
    <location>
        <begin position="367"/>
        <end position="380"/>
    </location>
</feature>
<keyword evidence="3" id="KW-1185">Reference proteome</keyword>
<evidence type="ECO:0000313" key="2">
    <source>
        <dbReference type="EMBL" id="CAA7266690.1"/>
    </source>
</evidence>
<dbReference type="OrthoDB" id="2997660at2759"/>
<name>A0A8S0WEA7_CYCAE</name>
<sequence>MGFASGSAQTSGPGQFPTTNTLGNRSISEPPATTEDVDMDPPFPRSHSEYTMKIPYQYTSDVSGPWCRVASPADCAQTQQRIEPPPAPRAVSPAPTEIEEPESQDIIAAIQSKGVKVRDFGYDPLPVTEMFDQYKAITEVDYRWSQGPERLHAISGKTLRRLLKIGWLTQEEVDQNASPADLEELAKFDARKEHPWKTFRPKNRPTPDEREKMLSLKRPYWFQLDKIMAVAARDEYRKKLEAEEAVLAAESLARRLEKGKERGEFLGPFSPNGTKRCLAEDGEEVEPKRRRLSPEPYEEEVVTLVPPEKQYPAPLHSYDPEIYPEAAGIIEASSQSQSQPRPIFRFDTPPLEEEPPAPQESPGRGNKLVHPRKNGMKRGLSRTQTFAEL</sequence>
<comment type="caution">
    <text evidence="2">The sequence shown here is derived from an EMBL/GenBank/DDBJ whole genome shotgun (WGS) entry which is preliminary data.</text>
</comment>
<feature type="region of interest" description="Disordered" evidence="1">
    <location>
        <begin position="330"/>
        <end position="389"/>
    </location>
</feature>
<organism evidence="2 3">
    <name type="scientific">Cyclocybe aegerita</name>
    <name type="common">Black poplar mushroom</name>
    <name type="synonym">Agrocybe aegerita</name>
    <dbReference type="NCBI Taxonomy" id="1973307"/>
    <lineage>
        <taxon>Eukaryota</taxon>
        <taxon>Fungi</taxon>
        <taxon>Dikarya</taxon>
        <taxon>Basidiomycota</taxon>
        <taxon>Agaricomycotina</taxon>
        <taxon>Agaricomycetes</taxon>
        <taxon>Agaricomycetidae</taxon>
        <taxon>Agaricales</taxon>
        <taxon>Agaricineae</taxon>
        <taxon>Bolbitiaceae</taxon>
        <taxon>Cyclocybe</taxon>
    </lineage>
</organism>
<feature type="region of interest" description="Disordered" evidence="1">
    <location>
        <begin position="1"/>
        <end position="48"/>
    </location>
</feature>
<feature type="region of interest" description="Disordered" evidence="1">
    <location>
        <begin position="77"/>
        <end position="99"/>
    </location>
</feature>
<accession>A0A8S0WEA7</accession>
<gene>
    <name evidence="2" type="ORF">AAE3_LOCUS8930</name>
</gene>